<dbReference type="AlphaFoldDB" id="A0A0Q9XIS1"/>
<accession>A0A0Q9XIS1</accession>
<dbReference type="InParanoid" id="A0A0Q9XIS1"/>
<evidence type="ECO:0000256" key="1">
    <source>
        <dbReference type="SAM" id="MobiDB-lite"/>
    </source>
</evidence>
<proteinExistence type="predicted"/>
<name>A0A0Q9XIS1_DROMO</name>
<dbReference type="OrthoDB" id="5962384at2759"/>
<keyword evidence="3" id="KW-1185">Reference proteome</keyword>
<organism evidence="2 3">
    <name type="scientific">Drosophila mojavensis</name>
    <name type="common">Fruit fly</name>
    <dbReference type="NCBI Taxonomy" id="7230"/>
    <lineage>
        <taxon>Eukaryota</taxon>
        <taxon>Metazoa</taxon>
        <taxon>Ecdysozoa</taxon>
        <taxon>Arthropoda</taxon>
        <taxon>Hexapoda</taxon>
        <taxon>Insecta</taxon>
        <taxon>Pterygota</taxon>
        <taxon>Neoptera</taxon>
        <taxon>Endopterygota</taxon>
        <taxon>Diptera</taxon>
        <taxon>Brachycera</taxon>
        <taxon>Muscomorpha</taxon>
        <taxon>Ephydroidea</taxon>
        <taxon>Drosophilidae</taxon>
        <taxon>Drosophila</taxon>
    </lineage>
</organism>
<protein>
    <submittedName>
        <fullName evidence="2">Uncharacterized protein</fullName>
    </submittedName>
</protein>
<gene>
    <name evidence="2" type="primary">Dmoj\GI26316</name>
    <name evidence="2" type="ORF">Dmoj_GI26316</name>
</gene>
<dbReference type="EMBL" id="CH933807">
    <property type="protein sequence ID" value="KRG03688.1"/>
    <property type="molecule type" value="Genomic_DNA"/>
</dbReference>
<dbReference type="Proteomes" id="UP000009192">
    <property type="component" value="Unassembled WGS sequence"/>
</dbReference>
<feature type="region of interest" description="Disordered" evidence="1">
    <location>
        <begin position="34"/>
        <end position="70"/>
    </location>
</feature>
<sequence length="70" mass="7896">MNARKLQESSLSHLDVNYVSLPHSNVFENDLQEEEELVQHQQHHLQQQQQGSSPTLTLVTSKMSAAPPCT</sequence>
<evidence type="ECO:0000313" key="2">
    <source>
        <dbReference type="EMBL" id="KRG03688.1"/>
    </source>
</evidence>
<reference evidence="2 3" key="1">
    <citation type="journal article" date="2007" name="Nature">
        <title>Evolution of genes and genomes on the Drosophila phylogeny.</title>
        <authorList>
            <consortium name="Drosophila 12 Genomes Consortium"/>
            <person name="Clark A.G."/>
            <person name="Eisen M.B."/>
            <person name="Smith D.R."/>
            <person name="Bergman C.M."/>
            <person name="Oliver B."/>
            <person name="Markow T.A."/>
            <person name="Kaufman T.C."/>
            <person name="Kellis M."/>
            <person name="Gelbart W."/>
            <person name="Iyer V.N."/>
            <person name="Pollard D.A."/>
            <person name="Sackton T.B."/>
            <person name="Larracuente A.M."/>
            <person name="Singh N.D."/>
            <person name="Abad J.P."/>
            <person name="Abt D.N."/>
            <person name="Adryan B."/>
            <person name="Aguade M."/>
            <person name="Akashi H."/>
            <person name="Anderson W.W."/>
            <person name="Aquadro C.F."/>
            <person name="Ardell D.H."/>
            <person name="Arguello R."/>
            <person name="Artieri C.G."/>
            <person name="Barbash D.A."/>
            <person name="Barker D."/>
            <person name="Barsanti P."/>
            <person name="Batterham P."/>
            <person name="Batzoglou S."/>
            <person name="Begun D."/>
            <person name="Bhutkar A."/>
            <person name="Blanco E."/>
            <person name="Bosak S.A."/>
            <person name="Bradley R.K."/>
            <person name="Brand A.D."/>
            <person name="Brent M.R."/>
            <person name="Brooks A.N."/>
            <person name="Brown R.H."/>
            <person name="Butlin R.K."/>
            <person name="Caggese C."/>
            <person name="Calvi B.R."/>
            <person name="Bernardo de Carvalho A."/>
            <person name="Caspi A."/>
            <person name="Castrezana S."/>
            <person name="Celniker S.E."/>
            <person name="Chang J.L."/>
            <person name="Chapple C."/>
            <person name="Chatterji S."/>
            <person name="Chinwalla A."/>
            <person name="Civetta A."/>
            <person name="Clifton S.W."/>
            <person name="Comeron J.M."/>
            <person name="Costello J.C."/>
            <person name="Coyne J.A."/>
            <person name="Daub J."/>
            <person name="David R.G."/>
            <person name="Delcher A.L."/>
            <person name="Delehaunty K."/>
            <person name="Do C.B."/>
            <person name="Ebling H."/>
            <person name="Edwards K."/>
            <person name="Eickbush T."/>
            <person name="Evans J.D."/>
            <person name="Filipski A."/>
            <person name="Findeiss S."/>
            <person name="Freyhult E."/>
            <person name="Fulton L."/>
            <person name="Fulton R."/>
            <person name="Garcia A.C."/>
            <person name="Gardiner A."/>
            <person name="Garfield D.A."/>
            <person name="Garvin B.E."/>
            <person name="Gibson G."/>
            <person name="Gilbert D."/>
            <person name="Gnerre S."/>
            <person name="Godfrey J."/>
            <person name="Good R."/>
            <person name="Gotea V."/>
            <person name="Gravely B."/>
            <person name="Greenberg A.J."/>
            <person name="Griffiths-Jones S."/>
            <person name="Gross S."/>
            <person name="Guigo R."/>
            <person name="Gustafson E.A."/>
            <person name="Haerty W."/>
            <person name="Hahn M.W."/>
            <person name="Halligan D.L."/>
            <person name="Halpern A.L."/>
            <person name="Halter G.M."/>
            <person name="Han M.V."/>
            <person name="Heger A."/>
            <person name="Hillier L."/>
            <person name="Hinrichs A.S."/>
            <person name="Holmes I."/>
            <person name="Hoskins R.A."/>
            <person name="Hubisz M.J."/>
            <person name="Hultmark D."/>
            <person name="Huntley M.A."/>
            <person name="Jaffe D.B."/>
            <person name="Jagadeeshan S."/>
            <person name="Jeck W.R."/>
            <person name="Johnson J."/>
            <person name="Jones C.D."/>
            <person name="Jordan W.C."/>
            <person name="Karpen G.H."/>
            <person name="Kataoka E."/>
            <person name="Keightley P.D."/>
            <person name="Kheradpour P."/>
            <person name="Kirkness E.F."/>
            <person name="Koerich L.B."/>
            <person name="Kristiansen K."/>
            <person name="Kudrna D."/>
            <person name="Kulathinal R.J."/>
            <person name="Kumar S."/>
            <person name="Kwok R."/>
            <person name="Lander E."/>
            <person name="Langley C.H."/>
            <person name="Lapoint R."/>
            <person name="Lazzaro B.P."/>
            <person name="Lee S.J."/>
            <person name="Levesque L."/>
            <person name="Li R."/>
            <person name="Lin C.F."/>
            <person name="Lin M.F."/>
            <person name="Lindblad-Toh K."/>
            <person name="Llopart A."/>
            <person name="Long M."/>
            <person name="Low L."/>
            <person name="Lozovsky E."/>
            <person name="Lu J."/>
            <person name="Luo M."/>
            <person name="Machado C.A."/>
            <person name="Makalowski W."/>
            <person name="Marzo M."/>
            <person name="Matsuda M."/>
            <person name="Matzkin L."/>
            <person name="McAllister B."/>
            <person name="McBride C.S."/>
            <person name="McKernan B."/>
            <person name="McKernan K."/>
            <person name="Mendez-Lago M."/>
            <person name="Minx P."/>
            <person name="Mollenhauer M.U."/>
            <person name="Montooth K."/>
            <person name="Mount S.M."/>
            <person name="Mu X."/>
            <person name="Myers E."/>
            <person name="Negre B."/>
            <person name="Newfeld S."/>
            <person name="Nielsen R."/>
            <person name="Noor M.A."/>
            <person name="O'Grady P."/>
            <person name="Pachter L."/>
            <person name="Papaceit M."/>
            <person name="Parisi M.J."/>
            <person name="Parisi M."/>
            <person name="Parts L."/>
            <person name="Pedersen J.S."/>
            <person name="Pesole G."/>
            <person name="Phillippy A.M."/>
            <person name="Ponting C.P."/>
            <person name="Pop M."/>
            <person name="Porcelli D."/>
            <person name="Powell J.R."/>
            <person name="Prohaska S."/>
            <person name="Pruitt K."/>
            <person name="Puig M."/>
            <person name="Quesneville H."/>
            <person name="Ram K.R."/>
            <person name="Rand D."/>
            <person name="Rasmussen M.D."/>
            <person name="Reed L.K."/>
            <person name="Reenan R."/>
            <person name="Reily A."/>
            <person name="Remington K.A."/>
            <person name="Rieger T.T."/>
            <person name="Ritchie M.G."/>
            <person name="Robin C."/>
            <person name="Rogers Y.H."/>
            <person name="Rohde C."/>
            <person name="Rozas J."/>
            <person name="Rubenfield M.J."/>
            <person name="Ruiz A."/>
            <person name="Russo S."/>
            <person name="Salzberg S.L."/>
            <person name="Sanchez-Gracia A."/>
            <person name="Saranga D.J."/>
            <person name="Sato H."/>
            <person name="Schaeffer S.W."/>
            <person name="Schatz M.C."/>
            <person name="Schlenke T."/>
            <person name="Schwartz R."/>
            <person name="Segarra C."/>
            <person name="Singh R.S."/>
            <person name="Sirot L."/>
            <person name="Sirota M."/>
            <person name="Sisneros N.B."/>
            <person name="Smith C.D."/>
            <person name="Smith T.F."/>
            <person name="Spieth J."/>
            <person name="Stage D.E."/>
            <person name="Stark A."/>
            <person name="Stephan W."/>
            <person name="Strausberg R.L."/>
            <person name="Strempel S."/>
            <person name="Sturgill D."/>
            <person name="Sutton G."/>
            <person name="Sutton G.G."/>
            <person name="Tao W."/>
            <person name="Teichmann S."/>
            <person name="Tobari Y.N."/>
            <person name="Tomimura Y."/>
            <person name="Tsolas J.M."/>
            <person name="Valente V.L."/>
            <person name="Venter E."/>
            <person name="Venter J.C."/>
            <person name="Vicario S."/>
            <person name="Vieira F.G."/>
            <person name="Vilella A.J."/>
            <person name="Villasante A."/>
            <person name="Walenz B."/>
            <person name="Wang J."/>
            <person name="Wasserman M."/>
            <person name="Watts T."/>
            <person name="Wilson D."/>
            <person name="Wilson R.K."/>
            <person name="Wing R.A."/>
            <person name="Wolfner M.F."/>
            <person name="Wong A."/>
            <person name="Wong G.K."/>
            <person name="Wu C.I."/>
            <person name="Wu G."/>
            <person name="Yamamoto D."/>
            <person name="Yang H.P."/>
            <person name="Yang S.P."/>
            <person name="Yorke J.A."/>
            <person name="Yoshida K."/>
            <person name="Zdobnov E."/>
            <person name="Zhang P."/>
            <person name="Zhang Y."/>
            <person name="Zimin A.V."/>
            <person name="Baldwin J."/>
            <person name="Abdouelleil A."/>
            <person name="Abdulkadir J."/>
            <person name="Abebe A."/>
            <person name="Abera B."/>
            <person name="Abreu J."/>
            <person name="Acer S.C."/>
            <person name="Aftuck L."/>
            <person name="Alexander A."/>
            <person name="An P."/>
            <person name="Anderson E."/>
            <person name="Anderson S."/>
            <person name="Arachi H."/>
            <person name="Azer M."/>
            <person name="Bachantsang P."/>
            <person name="Barry A."/>
            <person name="Bayul T."/>
            <person name="Berlin A."/>
            <person name="Bessette D."/>
            <person name="Bloom T."/>
            <person name="Blye J."/>
            <person name="Boguslavskiy L."/>
            <person name="Bonnet C."/>
            <person name="Boukhgalter B."/>
            <person name="Bourzgui I."/>
            <person name="Brown A."/>
            <person name="Cahill P."/>
            <person name="Channer S."/>
            <person name="Cheshatsang Y."/>
            <person name="Chuda L."/>
            <person name="Citroen M."/>
            <person name="Collymore A."/>
            <person name="Cooke P."/>
            <person name="Costello M."/>
            <person name="D'Aco K."/>
            <person name="Daza R."/>
            <person name="De Haan G."/>
            <person name="DeGray S."/>
            <person name="DeMaso C."/>
            <person name="Dhargay N."/>
            <person name="Dooley K."/>
            <person name="Dooley E."/>
            <person name="Doricent M."/>
            <person name="Dorje P."/>
            <person name="Dorjee K."/>
            <person name="Dupes A."/>
            <person name="Elong R."/>
            <person name="Falk J."/>
            <person name="Farina A."/>
            <person name="Faro S."/>
            <person name="Ferguson D."/>
            <person name="Fisher S."/>
            <person name="Foley C.D."/>
            <person name="Franke A."/>
            <person name="Friedrich D."/>
            <person name="Gadbois L."/>
            <person name="Gearin G."/>
            <person name="Gearin C.R."/>
            <person name="Giannoukos G."/>
            <person name="Goode T."/>
            <person name="Graham J."/>
            <person name="Grandbois E."/>
            <person name="Grewal S."/>
            <person name="Gyaltsen K."/>
            <person name="Hafez N."/>
            <person name="Hagos B."/>
            <person name="Hall J."/>
            <person name="Henson C."/>
            <person name="Hollinger A."/>
            <person name="Honan T."/>
            <person name="Huard M.D."/>
            <person name="Hughes L."/>
            <person name="Hurhula B."/>
            <person name="Husby M.E."/>
            <person name="Kamat A."/>
            <person name="Kanga B."/>
            <person name="Kashin S."/>
            <person name="Khazanovich D."/>
            <person name="Kisner P."/>
            <person name="Lance K."/>
            <person name="Lara M."/>
            <person name="Lee W."/>
            <person name="Lennon N."/>
            <person name="Letendre F."/>
            <person name="LeVine R."/>
            <person name="Lipovsky A."/>
            <person name="Liu X."/>
            <person name="Liu J."/>
            <person name="Liu S."/>
            <person name="Lokyitsang T."/>
            <person name="Lokyitsang Y."/>
            <person name="Lubonja R."/>
            <person name="Lui A."/>
            <person name="MacDonald P."/>
            <person name="Magnisalis V."/>
            <person name="Maru K."/>
            <person name="Matthews C."/>
            <person name="McCusker W."/>
            <person name="McDonough S."/>
            <person name="Mehta T."/>
            <person name="Meldrim J."/>
            <person name="Meneus L."/>
            <person name="Mihai O."/>
            <person name="Mihalev A."/>
            <person name="Mihova T."/>
            <person name="Mittelman R."/>
            <person name="Mlenga V."/>
            <person name="Montmayeur A."/>
            <person name="Mulrain L."/>
            <person name="Navidi A."/>
            <person name="Naylor J."/>
            <person name="Negash T."/>
            <person name="Nguyen T."/>
            <person name="Nguyen N."/>
            <person name="Nicol R."/>
            <person name="Norbu C."/>
            <person name="Norbu N."/>
            <person name="Novod N."/>
            <person name="O'Neill B."/>
            <person name="Osman S."/>
            <person name="Markiewicz E."/>
            <person name="Oyono O.L."/>
            <person name="Patti C."/>
            <person name="Phunkhang P."/>
            <person name="Pierre F."/>
            <person name="Priest M."/>
            <person name="Raghuraman S."/>
            <person name="Rege F."/>
            <person name="Reyes R."/>
            <person name="Rise C."/>
            <person name="Rogov P."/>
            <person name="Ross K."/>
            <person name="Ryan E."/>
            <person name="Settipalli S."/>
            <person name="Shea T."/>
            <person name="Sherpa N."/>
            <person name="Shi L."/>
            <person name="Shih D."/>
            <person name="Sparrow T."/>
            <person name="Spaulding J."/>
            <person name="Stalker J."/>
            <person name="Stange-Thomann N."/>
            <person name="Stavropoulos S."/>
            <person name="Stone C."/>
            <person name="Strader C."/>
            <person name="Tesfaye S."/>
            <person name="Thomson T."/>
            <person name="Thoulutsang Y."/>
            <person name="Thoulutsang D."/>
            <person name="Topham K."/>
            <person name="Topping I."/>
            <person name="Tsamla T."/>
            <person name="Vassiliev H."/>
            <person name="Vo A."/>
            <person name="Wangchuk T."/>
            <person name="Wangdi T."/>
            <person name="Weiand M."/>
            <person name="Wilkinson J."/>
            <person name="Wilson A."/>
            <person name="Yadav S."/>
            <person name="Young G."/>
            <person name="Yu Q."/>
            <person name="Zembek L."/>
            <person name="Zhong D."/>
            <person name="Zimmer A."/>
            <person name="Zwirko Z."/>
            <person name="Jaffe D.B."/>
            <person name="Alvarez P."/>
            <person name="Brockman W."/>
            <person name="Butler J."/>
            <person name="Chin C."/>
            <person name="Gnerre S."/>
            <person name="Grabherr M."/>
            <person name="Kleber M."/>
            <person name="Mauceli E."/>
            <person name="MacCallum I."/>
        </authorList>
    </citation>
    <scope>NUCLEOTIDE SEQUENCE [LARGE SCALE GENOMIC DNA]</scope>
    <source>
        <strain evidence="3">Tucson 15081-1352.22</strain>
    </source>
</reference>
<dbReference type="KEGG" id="dmo:Dmoj_GI26316"/>
<feature type="compositionally biased region" description="Polar residues" evidence="1">
    <location>
        <begin position="51"/>
        <end position="63"/>
    </location>
</feature>
<evidence type="ECO:0000313" key="3">
    <source>
        <dbReference type="Proteomes" id="UP000009192"/>
    </source>
</evidence>